<dbReference type="Gene3D" id="3.90.79.10">
    <property type="entry name" value="Nucleoside Triphosphate Pyrophosphohydrolase"/>
    <property type="match status" value="1"/>
</dbReference>
<evidence type="ECO:0000313" key="5">
    <source>
        <dbReference type="EMBL" id="SFV86024.1"/>
    </source>
</evidence>
<dbReference type="EMBL" id="FPHQ01000092">
    <property type="protein sequence ID" value="SFV76273.1"/>
    <property type="molecule type" value="Genomic_DNA"/>
</dbReference>
<evidence type="ECO:0000256" key="1">
    <source>
        <dbReference type="ARBA" id="ARBA00022801"/>
    </source>
</evidence>
<dbReference type="PANTHER" id="PTHR11839">
    <property type="entry name" value="UDP/ADP-SUGAR PYROPHOSPHATASE"/>
    <property type="match status" value="1"/>
</dbReference>
<dbReference type="NCBIfam" id="NF008736">
    <property type="entry name" value="PRK11762.1"/>
    <property type="match status" value="1"/>
</dbReference>
<dbReference type="GO" id="GO:0006753">
    <property type="term" value="P:nucleoside phosphate metabolic process"/>
    <property type="evidence" value="ECO:0007669"/>
    <property type="project" value="TreeGrafter"/>
</dbReference>
<protein>
    <submittedName>
        <fullName evidence="3">ADP compounds hydrolase NudE</fullName>
        <ecNumber evidence="3">3.6.1.-</ecNumber>
    </submittedName>
</protein>
<dbReference type="GO" id="GO:0019693">
    <property type="term" value="P:ribose phosphate metabolic process"/>
    <property type="evidence" value="ECO:0007669"/>
    <property type="project" value="TreeGrafter"/>
</dbReference>
<evidence type="ECO:0000259" key="2">
    <source>
        <dbReference type="PROSITE" id="PS51462"/>
    </source>
</evidence>
<proteinExistence type="predicted"/>
<organism evidence="3">
    <name type="scientific">hydrothermal vent metagenome</name>
    <dbReference type="NCBI Taxonomy" id="652676"/>
    <lineage>
        <taxon>unclassified sequences</taxon>
        <taxon>metagenomes</taxon>
        <taxon>ecological metagenomes</taxon>
    </lineage>
</organism>
<dbReference type="AlphaFoldDB" id="A0A1W1D6L7"/>
<dbReference type="EMBL" id="FPHW01000250">
    <property type="protein sequence ID" value="SFV86024.1"/>
    <property type="molecule type" value="Genomic_DNA"/>
</dbReference>
<evidence type="ECO:0000313" key="4">
    <source>
        <dbReference type="EMBL" id="SFV80383.1"/>
    </source>
</evidence>
<reference evidence="3" key="1">
    <citation type="submission" date="2016-10" db="EMBL/GenBank/DDBJ databases">
        <authorList>
            <person name="de Groot N.N."/>
        </authorList>
    </citation>
    <scope>NUCLEOTIDE SEQUENCE</scope>
</reference>
<feature type="domain" description="Nudix hydrolase" evidence="2">
    <location>
        <begin position="39"/>
        <end position="170"/>
    </location>
</feature>
<dbReference type="EC" id="3.6.1.-" evidence="3"/>
<dbReference type="InterPro" id="IPR015797">
    <property type="entry name" value="NUDIX_hydrolase-like_dom_sf"/>
</dbReference>
<dbReference type="InterPro" id="IPR020084">
    <property type="entry name" value="NUDIX_hydrolase_CS"/>
</dbReference>
<dbReference type="PROSITE" id="PS51462">
    <property type="entry name" value="NUDIX"/>
    <property type="match status" value="1"/>
</dbReference>
<dbReference type="SUPFAM" id="SSF55811">
    <property type="entry name" value="Nudix"/>
    <property type="match status" value="1"/>
</dbReference>
<dbReference type="PANTHER" id="PTHR11839:SF12">
    <property type="entry name" value="ADP COMPOUNDS HYDROLASE NUDE"/>
    <property type="match status" value="1"/>
</dbReference>
<dbReference type="Pfam" id="PF00293">
    <property type="entry name" value="NUDIX"/>
    <property type="match status" value="1"/>
</dbReference>
<dbReference type="FunFam" id="3.90.79.10:FF:000006">
    <property type="entry name" value="ADP compounds hydrolase NudE"/>
    <property type="match status" value="1"/>
</dbReference>
<dbReference type="PROSITE" id="PS00893">
    <property type="entry name" value="NUDIX_BOX"/>
    <property type="match status" value="1"/>
</dbReference>
<dbReference type="EMBL" id="FPHU01000072">
    <property type="protein sequence ID" value="SFV80383.1"/>
    <property type="molecule type" value="Genomic_DNA"/>
</dbReference>
<dbReference type="GO" id="GO:0019144">
    <property type="term" value="F:ADP-sugar diphosphatase activity"/>
    <property type="evidence" value="ECO:0007669"/>
    <property type="project" value="TreeGrafter"/>
</dbReference>
<dbReference type="InterPro" id="IPR000086">
    <property type="entry name" value="NUDIX_hydrolase_dom"/>
</dbReference>
<evidence type="ECO:0000313" key="3">
    <source>
        <dbReference type="EMBL" id="SFV76273.1"/>
    </source>
</evidence>
<sequence>MRIKPKVLNIETIATTRIFNIERIDLEFSNGEKRQYERLKPPGKGAVLVIPMLDDDTVLMTYEYSGGTDRYELALTKGKIDMGEEPIEAANRELIEEIGYGAKNLTFVKTMTLAPGYQTNITHIILAQDLYEASAEGDEPEPIEVVEYKLSELETLVYNEDLTEARSIAALYMAREIIKNQ</sequence>
<keyword evidence="1 3" id="KW-0378">Hydrolase</keyword>
<accession>A0A1W1D6L7</accession>
<gene>
    <name evidence="3" type="ORF">MNB_SUP05-10-320</name>
    <name evidence="4" type="ORF">MNB_SUP05-13-344</name>
    <name evidence="5" type="ORF">MNB_SUP05-7-365</name>
</gene>
<dbReference type="GO" id="GO:0005829">
    <property type="term" value="C:cytosol"/>
    <property type="evidence" value="ECO:0007669"/>
    <property type="project" value="TreeGrafter"/>
</dbReference>
<name>A0A1W1D6L7_9ZZZZ</name>